<name>A0ABM7S9K2_9HELI</name>
<feature type="region of interest" description="Disordered" evidence="1">
    <location>
        <begin position="22"/>
        <end position="111"/>
    </location>
</feature>
<feature type="compositionally biased region" description="Pro residues" evidence="1">
    <location>
        <begin position="100"/>
        <end position="109"/>
    </location>
</feature>
<feature type="compositionally biased region" description="Basic and acidic residues" evidence="1">
    <location>
        <begin position="34"/>
        <end position="52"/>
    </location>
</feature>
<gene>
    <name evidence="2" type="ORF">NHP190003_04970</name>
</gene>
<proteinExistence type="predicted"/>
<feature type="compositionally biased region" description="Basic and acidic residues" evidence="1">
    <location>
        <begin position="67"/>
        <end position="78"/>
    </location>
</feature>
<protein>
    <recommendedName>
        <fullName evidence="4">Lipoprotein</fullName>
    </recommendedName>
</protein>
<dbReference type="Proteomes" id="UP000826775">
    <property type="component" value="Chromosome"/>
</dbReference>
<evidence type="ECO:0000313" key="2">
    <source>
        <dbReference type="EMBL" id="BCZ17215.1"/>
    </source>
</evidence>
<evidence type="ECO:0008006" key="4">
    <source>
        <dbReference type="Google" id="ProtNLM"/>
    </source>
</evidence>
<evidence type="ECO:0000313" key="3">
    <source>
        <dbReference type="Proteomes" id="UP000826775"/>
    </source>
</evidence>
<dbReference type="EMBL" id="AP024814">
    <property type="protein sequence ID" value="BCZ17215.1"/>
    <property type="molecule type" value="Genomic_DNA"/>
</dbReference>
<dbReference type="PROSITE" id="PS51257">
    <property type="entry name" value="PROKAR_LIPOPROTEIN"/>
    <property type="match status" value="1"/>
</dbReference>
<sequence>MSKKAILAGVLCGSVFLGCSVYQSSDPDATPQPPRKEKPSKQAKEEAKETHALEQQIEQLKNAVATNERKMDALDNKLKTPHPQSPKKNQNHSPNHKPTKPQPLNPRVPPYTQAGTFWWAMG</sequence>
<accession>A0ABM7S9K2</accession>
<evidence type="ECO:0000256" key="1">
    <source>
        <dbReference type="SAM" id="MobiDB-lite"/>
    </source>
</evidence>
<keyword evidence="3" id="KW-1185">Reference proteome</keyword>
<organism evidence="2 3">
    <name type="scientific">Helicobacter gastrocanis</name>
    <dbReference type="NCBI Taxonomy" id="2849641"/>
    <lineage>
        <taxon>Bacteria</taxon>
        <taxon>Pseudomonadati</taxon>
        <taxon>Campylobacterota</taxon>
        <taxon>Epsilonproteobacteria</taxon>
        <taxon>Campylobacterales</taxon>
        <taxon>Helicobacteraceae</taxon>
        <taxon>Helicobacter</taxon>
    </lineage>
</organism>
<dbReference type="RefSeq" id="WP_221280331.1">
    <property type="nucleotide sequence ID" value="NZ_AP024814.1"/>
</dbReference>
<reference evidence="2 3" key="1">
    <citation type="submission" date="2021-07" db="EMBL/GenBank/DDBJ databases">
        <title>Novel Helicobacter sp. Isolated from a dog.</title>
        <authorList>
            <person name="Rimbara E."/>
            <person name="Suzuki M."/>
        </authorList>
    </citation>
    <scope>NUCLEOTIDE SEQUENCE [LARGE SCALE GENOMIC DNA]</scope>
    <source>
        <strain evidence="3">NHP19-003</strain>
    </source>
</reference>